<dbReference type="InterPro" id="IPR050327">
    <property type="entry name" value="Proton-linked_MCT"/>
</dbReference>
<feature type="transmembrane region" description="Helical" evidence="2">
    <location>
        <begin position="54"/>
        <end position="72"/>
    </location>
</feature>
<feature type="region of interest" description="Disordered" evidence="1">
    <location>
        <begin position="686"/>
        <end position="747"/>
    </location>
</feature>
<feature type="transmembrane region" description="Helical" evidence="2">
    <location>
        <begin position="482"/>
        <end position="510"/>
    </location>
</feature>
<evidence type="ECO:0000256" key="2">
    <source>
        <dbReference type="SAM" id="Phobius"/>
    </source>
</evidence>
<keyword evidence="3" id="KW-1185">Reference proteome</keyword>
<reference evidence="4" key="1">
    <citation type="submission" date="2025-08" db="UniProtKB">
        <authorList>
            <consortium name="RefSeq"/>
        </authorList>
    </citation>
    <scope>IDENTIFICATION</scope>
</reference>
<dbReference type="SUPFAM" id="SSF103473">
    <property type="entry name" value="MFS general substrate transporter"/>
    <property type="match status" value="1"/>
</dbReference>
<sequence length="767" mass="83330">MSVPISLSAMFLDWQSDFRVPRANTAAILSTCVGVMFAAGVIPGYLMNRFGARFTVLLGTFLATTGCFLSAFATSVPYLIASTGVLSGLGFCFLQLPVLPCLTAGVTEGKSVLIALSSVGGALMNMAMPYLYRIWVDAYSWRGAFFLISGLSLNTLVTGLVMTSPVYATTPSSSALVEADDAEKALLNASDDHELKENGVKSSKSKRGTAHTGSDTKPNRASSQDENCGQGDYVDTDSRGLVEGFELASSTEKGWEMNEARQEPKILTKERSSVDERLPVTPLIRQRDLDDFQNLADFHATQSLESLDNITSRCDDLLEEEKSSLVGAQTDEQEHMNTMMSYYPEKNNPFEGDTEEIVQQSQKRRENDSDQKSGSHDLDLERSGKPTGDLQDDSVEKGSHLKHIVSNSQNHYDEGAKKSPVSENVEPATQTLPLLHDTEVAYGNELYQKEPHRSASPDNKTRSERFSPSILIRRLRLSKWKFMVDPLFVLFVANVGFGLGSFFSFFIMLVDFAKTKGFDGDKEGIFFIFLVVTTSLFARIIAGFVNLHPACHSVLIMVGFSALTSFTFLILAHVTRYYAVVCVLAVTGLGLGGVLGIFLKVPLDIPSVGTESYALALGVISTVEGIFDVSVPVILGYAVDQTGSYLVPLTALGWISLASAIALAAVFRISQRRTSISRGATPLVMSEGRSREATPPVMSERRSLEATPTVMSERRSLEATPPVMSEEGSPVPDSSTKPVKGDEIDDVSVVDSRNITPMADSTNHVCA</sequence>
<feature type="transmembrane region" description="Helical" evidence="2">
    <location>
        <begin position="26"/>
        <end position="47"/>
    </location>
</feature>
<feature type="transmembrane region" description="Helical" evidence="2">
    <location>
        <begin position="554"/>
        <end position="571"/>
    </location>
</feature>
<dbReference type="RefSeq" id="XP_012943339.1">
    <property type="nucleotide sequence ID" value="XM_013087885.2"/>
</dbReference>
<dbReference type="Proteomes" id="UP000694888">
    <property type="component" value="Unplaced"/>
</dbReference>
<feature type="transmembrane region" description="Helical" evidence="2">
    <location>
        <begin position="111"/>
        <end position="132"/>
    </location>
</feature>
<keyword evidence="2" id="KW-0472">Membrane</keyword>
<proteinExistence type="predicted"/>
<organism evidence="3 4">
    <name type="scientific">Aplysia californica</name>
    <name type="common">California sea hare</name>
    <dbReference type="NCBI Taxonomy" id="6500"/>
    <lineage>
        <taxon>Eukaryota</taxon>
        <taxon>Metazoa</taxon>
        <taxon>Spiralia</taxon>
        <taxon>Lophotrochozoa</taxon>
        <taxon>Mollusca</taxon>
        <taxon>Gastropoda</taxon>
        <taxon>Heterobranchia</taxon>
        <taxon>Euthyneura</taxon>
        <taxon>Tectipleura</taxon>
        <taxon>Aplysiida</taxon>
        <taxon>Aplysioidea</taxon>
        <taxon>Aplysiidae</taxon>
        <taxon>Aplysia</taxon>
    </lineage>
</organism>
<feature type="transmembrane region" description="Helical" evidence="2">
    <location>
        <begin position="144"/>
        <end position="163"/>
    </location>
</feature>
<evidence type="ECO:0000313" key="4">
    <source>
        <dbReference type="RefSeq" id="XP_012943339.1"/>
    </source>
</evidence>
<dbReference type="InterPro" id="IPR011701">
    <property type="entry name" value="MFS"/>
</dbReference>
<feature type="transmembrane region" description="Helical" evidence="2">
    <location>
        <begin position="645"/>
        <end position="667"/>
    </location>
</feature>
<feature type="transmembrane region" description="Helical" evidence="2">
    <location>
        <begin position="577"/>
        <end position="601"/>
    </location>
</feature>
<feature type="transmembrane region" description="Helical" evidence="2">
    <location>
        <begin position="613"/>
        <end position="639"/>
    </location>
</feature>
<feature type="compositionally biased region" description="Basic and acidic residues" evidence="1">
    <location>
        <begin position="363"/>
        <end position="384"/>
    </location>
</feature>
<feature type="transmembrane region" description="Helical" evidence="2">
    <location>
        <begin position="525"/>
        <end position="547"/>
    </location>
</feature>
<keyword evidence="2" id="KW-0812">Transmembrane</keyword>
<name>A0ABM1A9E0_APLCA</name>
<evidence type="ECO:0000313" key="3">
    <source>
        <dbReference type="Proteomes" id="UP000694888"/>
    </source>
</evidence>
<gene>
    <name evidence="4" type="primary">LOC101862066</name>
</gene>
<dbReference type="PANTHER" id="PTHR11360">
    <property type="entry name" value="MONOCARBOXYLATE TRANSPORTER"/>
    <property type="match status" value="1"/>
</dbReference>
<dbReference type="Pfam" id="PF07690">
    <property type="entry name" value="MFS_1"/>
    <property type="match status" value="1"/>
</dbReference>
<dbReference type="GeneID" id="101862066"/>
<accession>A0ABM1A9E0</accession>
<keyword evidence="2" id="KW-1133">Transmembrane helix</keyword>
<protein>
    <submittedName>
        <fullName evidence="4">Uncharacterized protein LOC101862066</fullName>
    </submittedName>
</protein>
<feature type="compositionally biased region" description="Polar residues" evidence="1">
    <location>
        <begin position="211"/>
        <end position="227"/>
    </location>
</feature>
<feature type="compositionally biased region" description="Basic and acidic residues" evidence="1">
    <location>
        <begin position="190"/>
        <end position="199"/>
    </location>
</feature>
<dbReference type="PANTHER" id="PTHR11360:SF311">
    <property type="entry name" value="MAJOR FACILITATOR SUPERFAMILY (MFS) PROFILE DOMAIN-CONTAINING PROTEIN"/>
    <property type="match status" value="1"/>
</dbReference>
<feature type="transmembrane region" description="Helical" evidence="2">
    <location>
        <begin position="78"/>
        <end position="99"/>
    </location>
</feature>
<dbReference type="InterPro" id="IPR036259">
    <property type="entry name" value="MFS_trans_sf"/>
</dbReference>
<feature type="region of interest" description="Disordered" evidence="1">
    <location>
        <begin position="187"/>
        <end position="239"/>
    </location>
</feature>
<feature type="region of interest" description="Disordered" evidence="1">
    <location>
        <begin position="342"/>
        <end position="425"/>
    </location>
</feature>
<evidence type="ECO:0000256" key="1">
    <source>
        <dbReference type="SAM" id="MobiDB-lite"/>
    </source>
</evidence>
<dbReference type="Gene3D" id="1.20.1250.20">
    <property type="entry name" value="MFS general substrate transporter like domains"/>
    <property type="match status" value="2"/>
</dbReference>